<evidence type="ECO:0000313" key="2">
    <source>
        <dbReference type="Proteomes" id="UP000622687"/>
    </source>
</evidence>
<gene>
    <name evidence="1" type="ORF">I6U51_02735</name>
</gene>
<proteinExistence type="predicted"/>
<accession>A0A934HQW7</accession>
<keyword evidence="2" id="KW-1185">Reference proteome</keyword>
<dbReference type="Proteomes" id="UP000622687">
    <property type="component" value="Unassembled WGS sequence"/>
</dbReference>
<dbReference type="AlphaFoldDB" id="A0A934HQW7"/>
<reference evidence="1" key="1">
    <citation type="submission" date="2020-12" db="EMBL/GenBank/DDBJ databases">
        <title>Clostridium thailandense sp. nov., a novel acetogenic bacterium isolated from peat land soil in Thailand.</title>
        <authorList>
            <person name="Chaikitkaew S."/>
            <person name="Birkeland N.K."/>
        </authorList>
    </citation>
    <scope>NUCLEOTIDE SEQUENCE</scope>
    <source>
        <strain evidence="1">DSM 17425</strain>
    </source>
</reference>
<comment type="caution">
    <text evidence="1">The sequence shown here is derived from an EMBL/GenBank/DDBJ whole genome shotgun (WGS) entry which is preliminary data.</text>
</comment>
<sequence length="68" mass="7981">MKRHMIGQQISEERLKEIKDINEANRAADEIKTIEIKPTMQTGYNKDGTIKEEEIKPFMYELNGIKDK</sequence>
<evidence type="ECO:0000313" key="1">
    <source>
        <dbReference type="EMBL" id="MBI6871623.1"/>
    </source>
</evidence>
<dbReference type="RefSeq" id="WP_211141081.1">
    <property type="nucleotide sequence ID" value="NZ_JAEEGB010000004.1"/>
</dbReference>
<organism evidence="1 2">
    <name type="scientific">Clostridium aciditolerans</name>
    <dbReference type="NCBI Taxonomy" id="339861"/>
    <lineage>
        <taxon>Bacteria</taxon>
        <taxon>Bacillati</taxon>
        <taxon>Bacillota</taxon>
        <taxon>Clostridia</taxon>
        <taxon>Eubacteriales</taxon>
        <taxon>Clostridiaceae</taxon>
        <taxon>Clostridium</taxon>
    </lineage>
</organism>
<name>A0A934HQW7_9CLOT</name>
<protein>
    <submittedName>
        <fullName evidence="1">Uncharacterized protein</fullName>
    </submittedName>
</protein>
<dbReference type="EMBL" id="JAEEGB010000004">
    <property type="protein sequence ID" value="MBI6871623.1"/>
    <property type="molecule type" value="Genomic_DNA"/>
</dbReference>